<accession>A0ABW2YX15</accession>
<feature type="domain" description="SMP-30/Gluconolactonase/LRE-like region" evidence="3">
    <location>
        <begin position="62"/>
        <end position="327"/>
    </location>
</feature>
<evidence type="ECO:0000259" key="3">
    <source>
        <dbReference type="Pfam" id="PF08450"/>
    </source>
</evidence>
<dbReference type="Pfam" id="PF08450">
    <property type="entry name" value="SGL"/>
    <property type="match status" value="1"/>
</dbReference>
<evidence type="ECO:0000313" key="5">
    <source>
        <dbReference type="Proteomes" id="UP001596958"/>
    </source>
</evidence>
<dbReference type="SUPFAM" id="SSF63829">
    <property type="entry name" value="Calcium-dependent phosphotriesterase"/>
    <property type="match status" value="1"/>
</dbReference>
<keyword evidence="5" id="KW-1185">Reference proteome</keyword>
<evidence type="ECO:0000313" key="4">
    <source>
        <dbReference type="EMBL" id="MFD0750917.1"/>
    </source>
</evidence>
<protein>
    <submittedName>
        <fullName evidence="4">SMP-30/gluconolactonase/LRE family protein</fullName>
    </submittedName>
</protein>
<dbReference type="EMBL" id="JBHTHU010000009">
    <property type="protein sequence ID" value="MFD0750917.1"/>
    <property type="molecule type" value="Genomic_DNA"/>
</dbReference>
<organism evidence="4 5">
    <name type="scientific">Mucilaginibacter calamicampi</name>
    <dbReference type="NCBI Taxonomy" id="1302352"/>
    <lineage>
        <taxon>Bacteria</taxon>
        <taxon>Pseudomonadati</taxon>
        <taxon>Bacteroidota</taxon>
        <taxon>Sphingobacteriia</taxon>
        <taxon>Sphingobacteriales</taxon>
        <taxon>Sphingobacteriaceae</taxon>
        <taxon>Mucilaginibacter</taxon>
    </lineage>
</organism>
<feature type="signal peptide" evidence="2">
    <location>
        <begin position="1"/>
        <end position="22"/>
    </location>
</feature>
<dbReference type="InterPro" id="IPR051262">
    <property type="entry name" value="SMP-30/CGR1_Lactonase"/>
</dbReference>
<dbReference type="RefSeq" id="WP_377100616.1">
    <property type="nucleotide sequence ID" value="NZ_JBHTHU010000009.1"/>
</dbReference>
<dbReference type="InterPro" id="IPR011042">
    <property type="entry name" value="6-blade_b-propeller_TolB-like"/>
</dbReference>
<gene>
    <name evidence="4" type="ORF">ACFQZS_12250</name>
</gene>
<dbReference type="InterPro" id="IPR013658">
    <property type="entry name" value="SGL"/>
</dbReference>
<evidence type="ECO:0000256" key="1">
    <source>
        <dbReference type="ARBA" id="ARBA00022801"/>
    </source>
</evidence>
<dbReference type="Gene3D" id="2.120.10.30">
    <property type="entry name" value="TolB, C-terminal domain"/>
    <property type="match status" value="1"/>
</dbReference>
<name>A0ABW2YX15_9SPHI</name>
<dbReference type="PANTHER" id="PTHR47572:SF4">
    <property type="entry name" value="LACTONASE DRP35"/>
    <property type="match status" value="1"/>
</dbReference>
<keyword evidence="2" id="KW-0732">Signal</keyword>
<feature type="chain" id="PRO_5045614920" evidence="2">
    <location>
        <begin position="23"/>
        <end position="337"/>
    </location>
</feature>
<evidence type="ECO:0000256" key="2">
    <source>
        <dbReference type="SAM" id="SignalP"/>
    </source>
</evidence>
<reference evidence="5" key="1">
    <citation type="journal article" date="2019" name="Int. J. Syst. Evol. Microbiol.">
        <title>The Global Catalogue of Microorganisms (GCM) 10K type strain sequencing project: providing services to taxonomists for standard genome sequencing and annotation.</title>
        <authorList>
            <consortium name="The Broad Institute Genomics Platform"/>
            <consortium name="The Broad Institute Genome Sequencing Center for Infectious Disease"/>
            <person name="Wu L."/>
            <person name="Ma J."/>
        </authorList>
    </citation>
    <scope>NUCLEOTIDE SEQUENCE [LARGE SCALE GENOMIC DNA]</scope>
    <source>
        <strain evidence="5">CCUG 63418</strain>
    </source>
</reference>
<comment type="caution">
    <text evidence="4">The sequence shown here is derived from an EMBL/GenBank/DDBJ whole genome shotgun (WGS) entry which is preliminary data.</text>
</comment>
<keyword evidence="1" id="KW-0378">Hydrolase</keyword>
<sequence length="337" mass="37072">MSFRKWAVTALIITLAGLSAQAQFQFQPQQGPLIKLQSSDPAFDALVSKDAKAEVLADGFMWCEGPVWIEKHKMLVFSDVRKNIIYKWTQEKGKEVYLEPSGYTGTIPRGGEMGSNGLGLSPAGELVICQNGNRQMAVMDAPLDKPQPKYKVLANNYNGLKFDSPNDVTFLDNGDIYFTDPPYGLEGNVGDPLKEAKYQGVYRIAKKDGKVTLLTTEVTRPNGIGIFPGGKQILIANSDPANPLWYIYDLDKDGLLANQRVFYKPTGQGFGSPDGLKIDKQGNVFATGPGGVWIFNKTGKLLGRIMLDMLTSNCVFSADQKTLYVTNTNRVLKIALR</sequence>
<proteinExistence type="predicted"/>
<dbReference type="PANTHER" id="PTHR47572">
    <property type="entry name" value="LIPOPROTEIN-RELATED"/>
    <property type="match status" value="1"/>
</dbReference>
<dbReference type="Proteomes" id="UP001596958">
    <property type="component" value="Unassembled WGS sequence"/>
</dbReference>